<dbReference type="SUPFAM" id="SSF54843">
    <property type="entry name" value="Ribosomal protein L22"/>
    <property type="match status" value="1"/>
</dbReference>
<dbReference type="Proteomes" id="UP000886595">
    <property type="component" value="Unassembled WGS sequence"/>
</dbReference>
<sequence length="141" mass="16527">MRAQVSHYLSGTETRVNSRVKAKRYLEDVKAPNQAFPLHVSVMVLDVLIRHSKDHGHWPVKSTQFRLDLLKNVESNSEVKLLDVDALFISHIQVNQAALQRRMTYHALESQSYVLLVRNLKNRVMKFKNKRESEREYVMIL</sequence>
<accession>A0A8X7WL70</accession>
<dbReference type="GO" id="GO:0003735">
    <property type="term" value="F:structural constituent of ribosome"/>
    <property type="evidence" value="ECO:0007669"/>
    <property type="project" value="InterPro"/>
</dbReference>
<evidence type="ECO:0000313" key="6">
    <source>
        <dbReference type="Proteomes" id="UP000886595"/>
    </source>
</evidence>
<comment type="caution">
    <text evidence="5">The sequence shown here is derived from an EMBL/GenBank/DDBJ whole genome shotgun (WGS) entry which is preliminary data.</text>
</comment>
<dbReference type="GO" id="GO:0022625">
    <property type="term" value="C:cytosolic large ribosomal subunit"/>
    <property type="evidence" value="ECO:0007669"/>
    <property type="project" value="TreeGrafter"/>
</dbReference>
<dbReference type="Gene3D" id="3.90.470.10">
    <property type="entry name" value="Ribosomal protein L22/L17"/>
    <property type="match status" value="1"/>
</dbReference>
<dbReference type="GO" id="GO:0002181">
    <property type="term" value="P:cytoplasmic translation"/>
    <property type="evidence" value="ECO:0007669"/>
    <property type="project" value="TreeGrafter"/>
</dbReference>
<evidence type="ECO:0000256" key="4">
    <source>
        <dbReference type="RuleBase" id="RU004005"/>
    </source>
</evidence>
<evidence type="ECO:0000256" key="2">
    <source>
        <dbReference type="ARBA" id="ARBA00022980"/>
    </source>
</evidence>
<evidence type="ECO:0000256" key="1">
    <source>
        <dbReference type="ARBA" id="ARBA00009451"/>
    </source>
</evidence>
<dbReference type="InterPro" id="IPR036394">
    <property type="entry name" value="Ribosomal_uL22_sf"/>
</dbReference>
<dbReference type="InterPro" id="IPR001063">
    <property type="entry name" value="Ribosomal_uL22"/>
</dbReference>
<name>A0A8X7WL70_BRACI</name>
<evidence type="ECO:0000256" key="3">
    <source>
        <dbReference type="ARBA" id="ARBA00023274"/>
    </source>
</evidence>
<comment type="similarity">
    <text evidence="1 4">Belongs to the universal ribosomal protein uL22 family.</text>
</comment>
<keyword evidence="2 4" id="KW-0689">Ribosomal protein</keyword>
<keyword evidence="6" id="KW-1185">Reference proteome</keyword>
<keyword evidence="3 4" id="KW-0687">Ribonucleoprotein</keyword>
<gene>
    <name evidence="5" type="ORF">Bca52824_002969</name>
</gene>
<evidence type="ECO:0000313" key="5">
    <source>
        <dbReference type="EMBL" id="KAG2331789.1"/>
    </source>
</evidence>
<organism evidence="5 6">
    <name type="scientific">Brassica carinata</name>
    <name type="common">Ethiopian mustard</name>
    <name type="synonym">Abyssinian cabbage</name>
    <dbReference type="NCBI Taxonomy" id="52824"/>
    <lineage>
        <taxon>Eukaryota</taxon>
        <taxon>Viridiplantae</taxon>
        <taxon>Streptophyta</taxon>
        <taxon>Embryophyta</taxon>
        <taxon>Tracheophyta</taxon>
        <taxon>Spermatophyta</taxon>
        <taxon>Magnoliopsida</taxon>
        <taxon>eudicotyledons</taxon>
        <taxon>Gunneridae</taxon>
        <taxon>Pentapetalae</taxon>
        <taxon>rosids</taxon>
        <taxon>malvids</taxon>
        <taxon>Brassicales</taxon>
        <taxon>Brassicaceae</taxon>
        <taxon>Brassiceae</taxon>
        <taxon>Brassica</taxon>
    </lineage>
</organism>
<dbReference type="AlphaFoldDB" id="A0A8X7WL70"/>
<dbReference type="Pfam" id="PF00237">
    <property type="entry name" value="Ribosomal_L22"/>
    <property type="match status" value="1"/>
</dbReference>
<dbReference type="OrthoDB" id="10254664at2759"/>
<reference evidence="5 6" key="1">
    <citation type="submission" date="2020-02" db="EMBL/GenBank/DDBJ databases">
        <authorList>
            <person name="Ma Q."/>
            <person name="Huang Y."/>
            <person name="Song X."/>
            <person name="Pei D."/>
        </authorList>
    </citation>
    <scope>NUCLEOTIDE SEQUENCE [LARGE SCALE GENOMIC DNA]</scope>
    <source>
        <strain evidence="5">Sxm20200214</strain>
        <tissue evidence="5">Leaf</tissue>
    </source>
</reference>
<proteinExistence type="inferred from homology"/>
<dbReference type="PANTHER" id="PTHR11593:SF47">
    <property type="entry name" value="LARGE RIBOSOMAL SUBUNIT PROTEIN UL22Y"/>
    <property type="match status" value="1"/>
</dbReference>
<dbReference type="PANTHER" id="PTHR11593">
    <property type="entry name" value="60S RIBOSOMAL PROTEIN L17"/>
    <property type="match status" value="1"/>
</dbReference>
<protein>
    <submittedName>
        <fullName evidence="5">Uncharacterized protein</fullName>
    </submittedName>
</protein>
<dbReference type="InterPro" id="IPR005721">
    <property type="entry name" value="Ribosomal_uL22_euk/arc"/>
</dbReference>
<dbReference type="EMBL" id="JAAMPC010000001">
    <property type="protein sequence ID" value="KAG2331789.1"/>
    <property type="molecule type" value="Genomic_DNA"/>
</dbReference>